<evidence type="ECO:0000259" key="1">
    <source>
        <dbReference type="PROSITE" id="PS50041"/>
    </source>
</evidence>
<reference evidence="2 3" key="1">
    <citation type="submission" date="2018-03" db="EMBL/GenBank/DDBJ databases">
        <title>Finding Nemo's genes: A chromosome-scale reference assembly of the genome of the orange clownfish Amphiprion percula.</title>
        <authorList>
            <person name="Lehmann R."/>
        </authorList>
    </citation>
    <scope>NUCLEOTIDE SEQUENCE</scope>
</reference>
<dbReference type="SMART" id="SM00034">
    <property type="entry name" value="CLECT"/>
    <property type="match status" value="2"/>
</dbReference>
<evidence type="ECO:0000313" key="3">
    <source>
        <dbReference type="Proteomes" id="UP000265080"/>
    </source>
</evidence>
<dbReference type="Pfam" id="PF00059">
    <property type="entry name" value="Lectin_C"/>
    <property type="match status" value="3"/>
</dbReference>
<keyword evidence="3" id="KW-1185">Reference proteome</keyword>
<dbReference type="PANTHER" id="PTHR45784">
    <property type="entry name" value="C-TYPE LECTIN DOMAIN FAMILY 20 MEMBER A-RELATED"/>
    <property type="match status" value="1"/>
</dbReference>
<dbReference type="OMA" id="WIGMRET"/>
<dbReference type="AlphaFoldDB" id="A0A3P8TI61"/>
<dbReference type="Ensembl" id="ENSAPET00000025062.1">
    <property type="protein sequence ID" value="ENSAPEP00000024419.1"/>
    <property type="gene ID" value="ENSAPEG00000017363.1"/>
</dbReference>
<feature type="domain" description="C-type lectin" evidence="1">
    <location>
        <begin position="223"/>
        <end position="306"/>
    </location>
</feature>
<accession>A0A3P8TI61</accession>
<reference evidence="2" key="3">
    <citation type="submission" date="2025-09" db="UniProtKB">
        <authorList>
            <consortium name="Ensembl"/>
        </authorList>
    </citation>
    <scope>IDENTIFICATION</scope>
</reference>
<protein>
    <recommendedName>
        <fullName evidence="1">C-type lectin domain-containing protein</fullName>
    </recommendedName>
</protein>
<name>A0A3P8TI61_AMPPE</name>
<dbReference type="Proteomes" id="UP000265080">
    <property type="component" value="Chromosome 23"/>
</dbReference>
<dbReference type="InterPro" id="IPR016187">
    <property type="entry name" value="CTDL_fold"/>
</dbReference>
<dbReference type="InterPro" id="IPR016186">
    <property type="entry name" value="C-type_lectin-like/link_sf"/>
</dbReference>
<feature type="domain" description="C-type lectin" evidence="1">
    <location>
        <begin position="38"/>
        <end position="146"/>
    </location>
</feature>
<dbReference type="STRING" id="161767.ENSAPEP00000024419"/>
<dbReference type="Gene3D" id="3.10.100.10">
    <property type="entry name" value="Mannose-Binding Protein A, subunit A"/>
    <property type="match status" value="3"/>
</dbReference>
<evidence type="ECO:0000313" key="2">
    <source>
        <dbReference type="Ensembl" id="ENSAPEP00000024419.1"/>
    </source>
</evidence>
<reference evidence="2" key="2">
    <citation type="submission" date="2025-08" db="UniProtKB">
        <authorList>
            <consortium name="Ensembl"/>
        </authorList>
    </citation>
    <scope>IDENTIFICATION</scope>
</reference>
<organism evidence="2 3">
    <name type="scientific">Amphiprion percula</name>
    <name type="common">Orange clownfish</name>
    <name type="synonym">Lutjanus percula</name>
    <dbReference type="NCBI Taxonomy" id="161767"/>
    <lineage>
        <taxon>Eukaryota</taxon>
        <taxon>Metazoa</taxon>
        <taxon>Chordata</taxon>
        <taxon>Craniata</taxon>
        <taxon>Vertebrata</taxon>
        <taxon>Euteleostomi</taxon>
        <taxon>Actinopterygii</taxon>
        <taxon>Neopterygii</taxon>
        <taxon>Teleostei</taxon>
        <taxon>Neoteleostei</taxon>
        <taxon>Acanthomorphata</taxon>
        <taxon>Ovalentaria</taxon>
        <taxon>Pomacentridae</taxon>
        <taxon>Amphiprion</taxon>
    </lineage>
</organism>
<dbReference type="PROSITE" id="PS50041">
    <property type="entry name" value="C_TYPE_LECTIN_2"/>
    <property type="match status" value="2"/>
</dbReference>
<dbReference type="GeneTree" id="ENSGT01100000263473"/>
<dbReference type="PANTHER" id="PTHR45784:SF3">
    <property type="entry name" value="C-TYPE LECTIN DOMAIN FAMILY 4 MEMBER K-LIKE-RELATED"/>
    <property type="match status" value="1"/>
</dbReference>
<sequence>MFKTGVNWPVNCTKLYFLKFCVFLTGWLILPTCSLHQYYFIKEPLTWNEAQTYCRQKYTDLATMESATVMSQLQRLLSSSGHNSGVWFGLYSKINWKWSDGFTGSGAEYRDWGTNEPQSQINHFCVVKDEKWYIRDCGSVLPFICYNENPQFVPVTKAMNWSDAQKHCRENYVDLATVTNATKDQQVKLHQPQSQPAWIGLFRDPELYFSDGSSLSWSYFDHFKFPIEPLTWNEAQTYCRQKYTDLATMESATVMNQLQRLLSSSGHNSGVWFGLYSKINWKWSDGFTGSGAEYRDWGLNSEKYCLYSTKIKLQHGLNQYFQFRHLLKLCSTNYTEFWEFAFPPQSKLFFY</sequence>
<dbReference type="SUPFAM" id="SSF56436">
    <property type="entry name" value="C-type lectin-like"/>
    <property type="match status" value="3"/>
</dbReference>
<proteinExistence type="predicted"/>
<dbReference type="InterPro" id="IPR001304">
    <property type="entry name" value="C-type_lectin-like"/>
</dbReference>